<reference evidence="1 2" key="1">
    <citation type="submission" date="2018-01" db="EMBL/GenBank/DDBJ databases">
        <title>Whole genome sequencing of Histamine producing bacteria.</title>
        <authorList>
            <person name="Butler K."/>
        </authorList>
    </citation>
    <scope>NUCLEOTIDE SEQUENCE [LARGE SCALE GENOMIC DNA]</scope>
    <source>
        <strain evidence="1 2">A6-1</strain>
    </source>
</reference>
<dbReference type="EMBL" id="PYOU01000014">
    <property type="protein sequence ID" value="PSX07111.1"/>
    <property type="molecule type" value="Genomic_DNA"/>
</dbReference>
<sequence>MANAVEINTAKVNIITKSKLELVRNKLTQALEGVDIEGLNIEIGSCRYSDHSATLKLELSTLSDSGEIFTKERTSLNEVSEMIGIKYGDEFISSGESYKVTGYKPRSRKYPIVAMNQQTQIEYVFTLSDVQKNIKNYQSKK</sequence>
<keyword evidence="2" id="KW-1185">Reference proteome</keyword>
<name>A0ABX5H1W2_PHOAN</name>
<accession>A0ABX5H1W2</accession>
<organism evidence="1 2">
    <name type="scientific">Photobacterium angustum</name>
    <dbReference type="NCBI Taxonomy" id="661"/>
    <lineage>
        <taxon>Bacteria</taxon>
        <taxon>Pseudomonadati</taxon>
        <taxon>Pseudomonadota</taxon>
        <taxon>Gammaproteobacteria</taxon>
        <taxon>Vibrionales</taxon>
        <taxon>Vibrionaceae</taxon>
        <taxon>Photobacterium</taxon>
    </lineage>
</organism>
<evidence type="ECO:0000313" key="2">
    <source>
        <dbReference type="Proteomes" id="UP000240989"/>
    </source>
</evidence>
<protein>
    <submittedName>
        <fullName evidence="1">Uncharacterized protein</fullName>
    </submittedName>
</protein>
<dbReference type="RefSeq" id="WP_045152750.1">
    <property type="nucleotide sequence ID" value="NZ_JZSW01000007.1"/>
</dbReference>
<evidence type="ECO:0000313" key="1">
    <source>
        <dbReference type="EMBL" id="PSX07111.1"/>
    </source>
</evidence>
<dbReference type="Proteomes" id="UP000240989">
    <property type="component" value="Unassembled WGS sequence"/>
</dbReference>
<comment type="caution">
    <text evidence="1">The sequence shown here is derived from an EMBL/GenBank/DDBJ whole genome shotgun (WGS) entry which is preliminary data.</text>
</comment>
<gene>
    <name evidence="1" type="ORF">C0W27_16200</name>
</gene>
<proteinExistence type="predicted"/>